<protein>
    <submittedName>
        <fullName evidence="4">Protein FAM47E-like</fullName>
    </submittedName>
</protein>
<organism evidence="3 4">
    <name type="scientific">Eublepharis macularius</name>
    <name type="common">Leopard gecko</name>
    <name type="synonym">Cyrtodactylus macularius</name>
    <dbReference type="NCBI Taxonomy" id="481883"/>
    <lineage>
        <taxon>Eukaryota</taxon>
        <taxon>Metazoa</taxon>
        <taxon>Chordata</taxon>
        <taxon>Craniata</taxon>
        <taxon>Vertebrata</taxon>
        <taxon>Euteleostomi</taxon>
        <taxon>Lepidosauria</taxon>
        <taxon>Squamata</taxon>
        <taxon>Bifurcata</taxon>
        <taxon>Gekkota</taxon>
        <taxon>Eublepharidae</taxon>
        <taxon>Eublepharinae</taxon>
        <taxon>Eublepharis</taxon>
    </lineage>
</organism>
<dbReference type="PANTHER" id="PTHR46449">
    <property type="entry name" value="ZGC:158260"/>
    <property type="match status" value="1"/>
</dbReference>
<proteinExistence type="inferred from homology"/>
<comment type="similarity">
    <text evidence="1">Belongs to the FAM47 family.</text>
</comment>
<dbReference type="PANTHER" id="PTHR46449:SF5">
    <property type="entry name" value="FAMILY WITH SEQUENCE SIMILARITY 47 MEMBER E"/>
    <property type="match status" value="1"/>
</dbReference>
<feature type="region of interest" description="Disordered" evidence="2">
    <location>
        <begin position="383"/>
        <end position="413"/>
    </location>
</feature>
<sequence length="413" mass="47292">MPFQCFQKHTLNKARLSDSLNSQRWRFLRSGLDDFRVGLPPPSNDIIIQPTKGPTPILLRTKSEGLRKTRRRTKKMSLVSKSCHSQLSPMLQAGKETVAQTEYCLSQHPLALYPHLAESIPLELFQEIVGILDPEMLPLSEEEAANMQQQCPGLPVIHSQSEGEGNRRAKCNKPYKDKDPKGKDPYTWFSKQAVAAREREARLNYIPPLDESVKQATKELCRWFDSLGGERDKIDEATIINLFDVGYEANRLVSFPIHVVELNDLPADLRRHLGMPPAQDPVNIPAVPQGSRLKESYQPKWEKIRYGAWYLDPKTWKKQKANEPLEDPQLEDMSVKTSKKILDEKDAEIMHLHGTHAFKEFLERKGYRIPEFLQQMLAVQNALGPKTRGKGSRNKFQRHKDLQENSLSKTANE</sequence>
<evidence type="ECO:0000256" key="1">
    <source>
        <dbReference type="ARBA" id="ARBA00005277"/>
    </source>
</evidence>
<dbReference type="GeneID" id="129336930"/>
<dbReference type="Pfam" id="PF14642">
    <property type="entry name" value="FAM47"/>
    <property type="match status" value="1"/>
</dbReference>
<dbReference type="GO" id="GO:0045815">
    <property type="term" value="P:transcription initiation-coupled chromatin remodeling"/>
    <property type="evidence" value="ECO:0007669"/>
    <property type="project" value="TreeGrafter"/>
</dbReference>
<evidence type="ECO:0000256" key="2">
    <source>
        <dbReference type="SAM" id="MobiDB-lite"/>
    </source>
</evidence>
<feature type="compositionally biased region" description="Polar residues" evidence="2">
    <location>
        <begin position="404"/>
        <end position="413"/>
    </location>
</feature>
<keyword evidence="3" id="KW-1185">Reference proteome</keyword>
<evidence type="ECO:0000313" key="4">
    <source>
        <dbReference type="RefSeq" id="XP_054846328.1"/>
    </source>
</evidence>
<dbReference type="GO" id="GO:0000785">
    <property type="term" value="C:chromatin"/>
    <property type="evidence" value="ECO:0007669"/>
    <property type="project" value="TreeGrafter"/>
</dbReference>
<accession>A0AA97JVR9</accession>
<feature type="region of interest" description="Disordered" evidence="2">
    <location>
        <begin position="158"/>
        <end position="179"/>
    </location>
</feature>
<dbReference type="InterPro" id="IPR032743">
    <property type="entry name" value="FAM47"/>
</dbReference>
<dbReference type="RefSeq" id="XP_054846328.1">
    <property type="nucleotide sequence ID" value="XM_054990353.1"/>
</dbReference>
<dbReference type="KEGG" id="emc:129336930"/>
<reference evidence="4" key="1">
    <citation type="submission" date="2025-08" db="UniProtKB">
        <authorList>
            <consortium name="RefSeq"/>
        </authorList>
    </citation>
    <scope>IDENTIFICATION</scope>
    <source>
        <tissue evidence="4">Blood</tissue>
    </source>
</reference>
<gene>
    <name evidence="4" type="primary">LOC129336930</name>
</gene>
<dbReference type="AlphaFoldDB" id="A0AA97JVR9"/>
<name>A0AA97JVR9_EUBMA</name>
<dbReference type="Proteomes" id="UP001190640">
    <property type="component" value="Chromosome 10"/>
</dbReference>
<feature type="compositionally biased region" description="Basic residues" evidence="2">
    <location>
        <begin position="387"/>
        <end position="398"/>
    </location>
</feature>
<evidence type="ECO:0000313" key="3">
    <source>
        <dbReference type="Proteomes" id="UP001190640"/>
    </source>
</evidence>